<comment type="caution">
    <text evidence="5">The sequence shown here is derived from an EMBL/GenBank/DDBJ whole genome shotgun (WGS) entry which is preliminary data.</text>
</comment>
<protein>
    <submittedName>
        <fullName evidence="5">Pre-mRNA 3'-end-processing factor FIP1</fullName>
    </submittedName>
</protein>
<evidence type="ECO:0000256" key="1">
    <source>
        <dbReference type="ARBA" id="ARBA00004123"/>
    </source>
</evidence>
<dbReference type="PANTHER" id="PTHR36884:SF1">
    <property type="entry name" value="FIP1[V]-LIKE PROTEIN"/>
    <property type="match status" value="1"/>
</dbReference>
<dbReference type="Proteomes" id="UP000032142">
    <property type="component" value="Unassembled WGS sequence"/>
</dbReference>
<evidence type="ECO:0000256" key="4">
    <source>
        <dbReference type="ARBA" id="ARBA00023242"/>
    </source>
</evidence>
<evidence type="ECO:0000313" key="5">
    <source>
        <dbReference type="EMBL" id="KHG03808.1"/>
    </source>
</evidence>
<keyword evidence="6" id="KW-1185">Reference proteome</keyword>
<comment type="subcellular location">
    <subcellularLocation>
        <location evidence="1">Nucleus</location>
    </subcellularLocation>
</comment>
<dbReference type="GO" id="GO:0006397">
    <property type="term" value="P:mRNA processing"/>
    <property type="evidence" value="ECO:0007669"/>
    <property type="project" value="UniProtKB-KW"/>
</dbReference>
<dbReference type="Pfam" id="PF05182">
    <property type="entry name" value="Fip1"/>
    <property type="match status" value="1"/>
</dbReference>
<gene>
    <name evidence="5" type="ORF">F383_27592</name>
</gene>
<evidence type="ECO:0000256" key="2">
    <source>
        <dbReference type="ARBA" id="ARBA00007459"/>
    </source>
</evidence>
<organism evidence="5 6">
    <name type="scientific">Gossypium arboreum</name>
    <name type="common">Tree cotton</name>
    <name type="synonym">Gossypium nanking</name>
    <dbReference type="NCBI Taxonomy" id="29729"/>
    <lineage>
        <taxon>Eukaryota</taxon>
        <taxon>Viridiplantae</taxon>
        <taxon>Streptophyta</taxon>
        <taxon>Embryophyta</taxon>
        <taxon>Tracheophyta</taxon>
        <taxon>Spermatophyta</taxon>
        <taxon>Magnoliopsida</taxon>
        <taxon>eudicotyledons</taxon>
        <taxon>Gunneridae</taxon>
        <taxon>Pentapetalae</taxon>
        <taxon>rosids</taxon>
        <taxon>malvids</taxon>
        <taxon>Malvales</taxon>
        <taxon>Malvaceae</taxon>
        <taxon>Malvoideae</taxon>
        <taxon>Gossypium</taxon>
    </lineage>
</organism>
<evidence type="ECO:0000256" key="3">
    <source>
        <dbReference type="ARBA" id="ARBA00022664"/>
    </source>
</evidence>
<accession>A0A0B0MP15</accession>
<name>A0A0B0MP15_GOSAR</name>
<dbReference type="PANTHER" id="PTHR36884">
    <property type="entry name" value="FIP1[III]-LIKE PROTEIN"/>
    <property type="match status" value="1"/>
</dbReference>
<dbReference type="AlphaFoldDB" id="A0A0B0MP15"/>
<dbReference type="InterPro" id="IPR044976">
    <property type="entry name" value="FIPS5/FIPS3-like"/>
</dbReference>
<dbReference type="GO" id="GO:0003723">
    <property type="term" value="F:RNA binding"/>
    <property type="evidence" value="ECO:0007669"/>
    <property type="project" value="TreeGrafter"/>
</dbReference>
<keyword evidence="4" id="KW-0539">Nucleus</keyword>
<dbReference type="GO" id="GO:0016607">
    <property type="term" value="C:nuclear speck"/>
    <property type="evidence" value="ECO:0007669"/>
    <property type="project" value="TreeGrafter"/>
</dbReference>
<keyword evidence="3" id="KW-0507">mRNA processing</keyword>
<proteinExistence type="inferred from homology"/>
<sequence>MEDDDEFGDLYSDVLHPFSSTTTMSSAAPQPHHPFPPPPHLHHPIDLNRGSAPAPMFLDSKHEPADGQDVNFDIEEGGSNGIEATRYDDPIFPGLTEPVPHEESGWNANESGIGIRGGEAEADEGDGFDSDSEDDLQILLNDNNHGLMDMERRGMIGEDDDDDEDEDPLVIVADADANQGTEEHEWGEEGCQAADGEKKEGGEAAKVGTACGGGGSVVAPKIGYSDHGYHPFHSQFKYVRPGAASMPGTIASGPGSAPAQVRPIMSVTAGRGRGDWRPHGMKTGTPMQKCFHPSFGMPGGVNNMAGRGGLEFTLPSHKTIFNVDIDSFEDKPWKHSGVDLSDFFNFGLNEEGWKDYCKQLEQHRLETTMQSKIHVYESGRTEQGYDPDLPPELAAATGQEVRAGAANLGKLDGGQNDVTKGTARIRPPLPTGRAIQVEGGCGERLPSIDTRPPRLRDSDAIIEIICQDTLDNDSSTQNGVEDQTENELSREYLIGDLVSEAEVAHEDNECFDGFPDSYNSRKRKLIGKRAINSAQSNVPEDDKILPFPAEALRPDGPGSRGQSPMHPSGNFEVPPEERQRRGRAGEISPHETRIQGKQDNFSDGHEEESVESMDGKSPFLVRDAREISVERMDGVDDELEPTDGSPVEKELLNGTYKDGSSLNPLNNGKNRFQLEQRKLHNADDGEDSRAARSSEHSKTRSGSSRDYQKRPESAEEEVVQGGYSSRVGNVRKNLDEHDHSSQRKYCDGRLEIERNRMTGTLGEDSYPLRDFGANLSHDFPIKTEGFDRRRECDNTDGTWQWGEDDLYSRKNRSEDFKRGHDDEMGSRNRTKVRGNERTERDGYPPSRKQFVNGSYKVHRDKDVSTRLRERDDNLKSRYHAADDYHNKRRKDEDYLRRVNADKEEILHGQRESSSRCKKQERDEILDQRKRDEQQRIRDNFDEHHSVRHKGEVWLHRERVEKRMERDEWHKLKQSHDKSLSTQEKEVRGTVRSGCGLEDKAWVGHTREKDEHRVSEKEYQLKEAVRNSEQVKRRDPNDDEGYSHHRGHEDPYSQGHQFSNDEIKSRQERSSTRSDHAVNGSDSRRGHEKKRKENVRKTRESAGGGPITFGSAKRSNEDLSGLNNETGLKSAEKSENPVYNSSRKHREDASSDGEQQELKRGPSKLERWTSHGKRDYNINSKSSTSSKLKEIENINNVGSSGSYKISDESSKSIEPAENHHSVSDDNGVCELEIRDADTRPSDTVEKLKKRSERFKLPMPMKKIRLQ</sequence>
<comment type="similarity">
    <text evidence="2">Belongs to the FIP1 family.</text>
</comment>
<dbReference type="EMBL" id="JRRC01387492">
    <property type="protein sequence ID" value="KHG03808.1"/>
    <property type="molecule type" value="Genomic_DNA"/>
</dbReference>
<reference evidence="6" key="1">
    <citation type="submission" date="2014-09" db="EMBL/GenBank/DDBJ databases">
        <authorList>
            <person name="Mudge J."/>
            <person name="Ramaraj T."/>
            <person name="Lindquist I.E."/>
            <person name="Bharti A.K."/>
            <person name="Sundararajan A."/>
            <person name="Cameron C.T."/>
            <person name="Woodward J.E."/>
            <person name="May G.D."/>
            <person name="Brubaker C."/>
            <person name="Broadhvest J."/>
            <person name="Wilkins T.A."/>
        </authorList>
    </citation>
    <scope>NUCLEOTIDE SEQUENCE</scope>
    <source>
        <strain evidence="6">cv. AKA8401</strain>
    </source>
</reference>
<evidence type="ECO:0000313" key="6">
    <source>
        <dbReference type="Proteomes" id="UP000032142"/>
    </source>
</evidence>
<dbReference type="InterPro" id="IPR007854">
    <property type="entry name" value="Fip1_dom"/>
</dbReference>